<dbReference type="Proteomes" id="UP000095280">
    <property type="component" value="Unplaced"/>
</dbReference>
<organism evidence="2 3">
    <name type="scientific">Macrostomum lignano</name>
    <dbReference type="NCBI Taxonomy" id="282301"/>
    <lineage>
        <taxon>Eukaryota</taxon>
        <taxon>Metazoa</taxon>
        <taxon>Spiralia</taxon>
        <taxon>Lophotrochozoa</taxon>
        <taxon>Platyhelminthes</taxon>
        <taxon>Rhabditophora</taxon>
        <taxon>Macrostomorpha</taxon>
        <taxon>Macrostomida</taxon>
        <taxon>Macrostomidae</taxon>
        <taxon>Macrostomum</taxon>
    </lineage>
</organism>
<proteinExistence type="predicted"/>
<feature type="region of interest" description="Disordered" evidence="1">
    <location>
        <begin position="1"/>
        <end position="39"/>
    </location>
</feature>
<sequence>MGVGGPRAVAPVKKPVEPALARRSANSLPGLARVPGDPS</sequence>
<protein>
    <submittedName>
        <fullName evidence="3">WH2 domain-containing protein</fullName>
    </submittedName>
</protein>
<evidence type="ECO:0000313" key="3">
    <source>
        <dbReference type="WBParaSite" id="maker-unitig_37324-snap-gene-0.1-mRNA-1"/>
    </source>
</evidence>
<evidence type="ECO:0000256" key="1">
    <source>
        <dbReference type="SAM" id="MobiDB-lite"/>
    </source>
</evidence>
<dbReference type="WBParaSite" id="maker-unitig_37324-snap-gene-0.1-mRNA-1">
    <property type="protein sequence ID" value="maker-unitig_37324-snap-gene-0.1-mRNA-1"/>
    <property type="gene ID" value="maker-unitig_37324-snap-gene-0.1"/>
</dbReference>
<dbReference type="AlphaFoldDB" id="A0A1I8FJS4"/>
<reference evidence="3" key="1">
    <citation type="submission" date="2016-11" db="UniProtKB">
        <authorList>
            <consortium name="WormBaseParasite"/>
        </authorList>
    </citation>
    <scope>IDENTIFICATION</scope>
</reference>
<accession>A0A1I8FJS4</accession>
<keyword evidence="2" id="KW-1185">Reference proteome</keyword>
<name>A0A1I8FJS4_9PLAT</name>
<evidence type="ECO:0000313" key="2">
    <source>
        <dbReference type="Proteomes" id="UP000095280"/>
    </source>
</evidence>